<comment type="similarity">
    <text evidence="2">Belongs to the pyrroline-5-carboxylate reductase family.</text>
</comment>
<evidence type="ECO:0000256" key="3">
    <source>
        <dbReference type="ARBA" id="ARBA00012855"/>
    </source>
</evidence>
<protein>
    <recommendedName>
        <fullName evidence="3">pyrroline-5-carboxylate reductase</fullName>
        <ecNumber evidence="3">1.5.1.2</ecNumber>
    </recommendedName>
</protein>
<dbReference type="EC" id="1.5.1.2" evidence="3"/>
<dbReference type="FunFam" id="1.10.3730.10:FF:000001">
    <property type="entry name" value="Pyrroline-5-carboxylate reductase"/>
    <property type="match status" value="1"/>
</dbReference>
<dbReference type="PANTHER" id="PTHR11645:SF69">
    <property type="entry name" value="PYRROLINE-5-CARBOXYLATE REDUCTASE"/>
    <property type="match status" value="1"/>
</dbReference>
<dbReference type="EMBL" id="BLKM01001271">
    <property type="protein sequence ID" value="GFG39881.1"/>
    <property type="molecule type" value="Genomic_DNA"/>
</dbReference>
<dbReference type="Proteomes" id="UP000502823">
    <property type="component" value="Unassembled WGS sequence"/>
</dbReference>
<dbReference type="InterPro" id="IPR053790">
    <property type="entry name" value="P5CR-like_CS"/>
</dbReference>
<evidence type="ECO:0000256" key="2">
    <source>
        <dbReference type="ARBA" id="ARBA00005525"/>
    </source>
</evidence>
<evidence type="ECO:0000256" key="4">
    <source>
        <dbReference type="ARBA" id="ARBA00022650"/>
    </source>
</evidence>
<dbReference type="GO" id="GO:0055129">
    <property type="term" value="P:L-proline biosynthetic process"/>
    <property type="evidence" value="ECO:0007669"/>
    <property type="project" value="UniProtKB-UniPathway"/>
</dbReference>
<dbReference type="GO" id="GO:0004735">
    <property type="term" value="F:pyrroline-5-carboxylate reductase activity"/>
    <property type="evidence" value="ECO:0007669"/>
    <property type="project" value="UniProtKB-EC"/>
</dbReference>
<keyword evidence="4" id="KW-0641">Proline biosynthesis</keyword>
<evidence type="ECO:0000313" key="10">
    <source>
        <dbReference type="Proteomes" id="UP000502823"/>
    </source>
</evidence>
<dbReference type="InterPro" id="IPR008927">
    <property type="entry name" value="6-PGluconate_DH-like_C_sf"/>
</dbReference>
<proteinExistence type="inferred from homology"/>
<dbReference type="HAMAP" id="MF_01925">
    <property type="entry name" value="P5C_reductase"/>
    <property type="match status" value="1"/>
</dbReference>
<dbReference type="InterPro" id="IPR036291">
    <property type="entry name" value="NAD(P)-bd_dom_sf"/>
</dbReference>
<dbReference type="Gene3D" id="1.10.3730.10">
    <property type="entry name" value="ProC C-terminal domain-like"/>
    <property type="match status" value="1"/>
</dbReference>
<comment type="caution">
    <text evidence="9">The sequence shown here is derived from an EMBL/GenBank/DDBJ whole genome shotgun (WGS) entry which is preliminary data.</text>
</comment>
<evidence type="ECO:0000256" key="1">
    <source>
        <dbReference type="ARBA" id="ARBA00005205"/>
    </source>
</evidence>
<dbReference type="UniPathway" id="UPA00098">
    <property type="reaction ID" value="UER00361"/>
</dbReference>
<evidence type="ECO:0000313" key="9">
    <source>
        <dbReference type="EMBL" id="GFG39881.1"/>
    </source>
</evidence>
<comment type="pathway">
    <text evidence="1">Amino-acid biosynthesis; L-proline biosynthesis; L-proline from L-glutamate 5-semialdehyde: step 1/1.</text>
</comment>
<dbReference type="Pfam" id="PF14748">
    <property type="entry name" value="P5CR_dimer"/>
    <property type="match status" value="1"/>
</dbReference>
<evidence type="ECO:0000256" key="5">
    <source>
        <dbReference type="ARBA" id="ARBA00022857"/>
    </source>
</evidence>
<dbReference type="SUPFAM" id="SSF48179">
    <property type="entry name" value="6-phosphogluconate dehydrogenase C-terminal domain-like"/>
    <property type="match status" value="1"/>
</dbReference>
<feature type="domain" description="Pyrroline-5-carboxylate reductase dimerisation" evidence="8">
    <location>
        <begin position="103"/>
        <end position="207"/>
    </location>
</feature>
<keyword evidence="6" id="KW-0560">Oxidoreductase</keyword>
<dbReference type="AlphaFoldDB" id="A0A6L2Q4R6"/>
<organism evidence="9 10">
    <name type="scientific">Coptotermes formosanus</name>
    <name type="common">Formosan subterranean termite</name>
    <dbReference type="NCBI Taxonomy" id="36987"/>
    <lineage>
        <taxon>Eukaryota</taxon>
        <taxon>Metazoa</taxon>
        <taxon>Ecdysozoa</taxon>
        <taxon>Arthropoda</taxon>
        <taxon>Hexapoda</taxon>
        <taxon>Insecta</taxon>
        <taxon>Pterygota</taxon>
        <taxon>Neoptera</taxon>
        <taxon>Polyneoptera</taxon>
        <taxon>Dictyoptera</taxon>
        <taxon>Blattodea</taxon>
        <taxon>Blattoidea</taxon>
        <taxon>Termitoidae</taxon>
        <taxon>Rhinotermitidae</taxon>
        <taxon>Coptotermes</taxon>
    </lineage>
</organism>
<keyword evidence="10" id="KW-1185">Reference proteome</keyword>
<dbReference type="PROSITE" id="PS00521">
    <property type="entry name" value="P5CR"/>
    <property type="match status" value="1"/>
</dbReference>
<keyword evidence="5" id="KW-0521">NADP</keyword>
<keyword evidence="7" id="KW-0732">Signal</keyword>
<dbReference type="InParanoid" id="A0A6L2Q4R6"/>
<dbReference type="Gene3D" id="3.40.50.720">
    <property type="entry name" value="NAD(P)-binding Rossmann-like Domain"/>
    <property type="match status" value="1"/>
</dbReference>
<dbReference type="InterPro" id="IPR000304">
    <property type="entry name" value="Pyrroline-COOH_reductase"/>
</dbReference>
<sequence>MKATLSQAISTKLFVSILAGTTLEVLKQVGSVADLITLQCKIQFGKLCEVITGARVIRVMANTPMLVGAGVSVYAGGHNATSEDLTMVGSLLSVVGISEMVPEYLINAAGALAGCGPAFVYIIIEALSDGAVKMGLPRAMATQFSAQTVLGAAKMVLQTGKHPAQLKDEVCSAGGSTITGVHAMECGGVRNALMNAVEAAAIRSAELCPKK</sequence>
<dbReference type="SUPFAM" id="SSF51735">
    <property type="entry name" value="NAD(P)-binding Rossmann-fold domains"/>
    <property type="match status" value="1"/>
</dbReference>
<evidence type="ECO:0000256" key="6">
    <source>
        <dbReference type="ARBA" id="ARBA00023002"/>
    </source>
</evidence>
<dbReference type="OrthoDB" id="10263291at2759"/>
<reference evidence="10" key="1">
    <citation type="submission" date="2020-01" db="EMBL/GenBank/DDBJ databases">
        <title>Draft genome sequence of the Termite Coptotermes fromosanus.</title>
        <authorList>
            <person name="Itakura S."/>
            <person name="Yosikawa Y."/>
            <person name="Umezawa K."/>
        </authorList>
    </citation>
    <scope>NUCLEOTIDE SEQUENCE [LARGE SCALE GENOMIC DNA]</scope>
</reference>
<feature type="signal peptide" evidence="7">
    <location>
        <begin position="1"/>
        <end position="19"/>
    </location>
</feature>
<dbReference type="InterPro" id="IPR029036">
    <property type="entry name" value="P5CR_dimer"/>
</dbReference>
<evidence type="ECO:0000256" key="7">
    <source>
        <dbReference type="SAM" id="SignalP"/>
    </source>
</evidence>
<feature type="chain" id="PRO_5027122325" description="pyrroline-5-carboxylate reductase" evidence="7">
    <location>
        <begin position="20"/>
        <end position="211"/>
    </location>
</feature>
<name>A0A6L2Q4R6_COPFO</name>
<keyword evidence="4" id="KW-0028">Amino-acid biosynthesis</keyword>
<evidence type="ECO:0000259" key="8">
    <source>
        <dbReference type="Pfam" id="PF14748"/>
    </source>
</evidence>
<gene>
    <name evidence="9" type="ORF">Cfor_03866</name>
</gene>
<accession>A0A6L2Q4R6</accession>
<dbReference type="PANTHER" id="PTHR11645">
    <property type="entry name" value="PYRROLINE-5-CARBOXYLATE REDUCTASE"/>
    <property type="match status" value="1"/>
</dbReference>